<evidence type="ECO:0008006" key="3">
    <source>
        <dbReference type="Google" id="ProtNLM"/>
    </source>
</evidence>
<protein>
    <recommendedName>
        <fullName evidence="3">Cytosolic protein</fullName>
    </recommendedName>
</protein>
<dbReference type="Proteomes" id="UP000241048">
    <property type="component" value="Unassembled WGS sequence"/>
</dbReference>
<evidence type="ECO:0000313" key="1">
    <source>
        <dbReference type="EMBL" id="PST36408.1"/>
    </source>
</evidence>
<dbReference type="RefSeq" id="WP_107001327.1">
    <property type="nucleotide sequence ID" value="NZ_JAQDSE010000006.1"/>
</dbReference>
<reference evidence="1 2" key="1">
    <citation type="submission" date="2018-03" db="EMBL/GenBank/DDBJ databases">
        <title>Lachnoclostridium SNUG30386 gen.nov., sp.nov., isolated from human faeces.</title>
        <authorList>
            <person name="Seo B."/>
            <person name="Jeon K."/>
            <person name="Ko G."/>
        </authorList>
    </citation>
    <scope>NUCLEOTIDE SEQUENCE [LARGE SCALE GENOMIC DNA]</scope>
    <source>
        <strain evidence="1 2">SNUG30386</strain>
    </source>
</reference>
<accession>A0A2T3FM95</accession>
<dbReference type="Pfam" id="PF19799">
    <property type="entry name" value="DUF6282"/>
    <property type="match status" value="1"/>
</dbReference>
<dbReference type="InterPro" id="IPR032466">
    <property type="entry name" value="Metal_Hydrolase"/>
</dbReference>
<organism evidence="1 2">
    <name type="scientific">Clostridium fessum</name>
    <dbReference type="NCBI Taxonomy" id="2126740"/>
    <lineage>
        <taxon>Bacteria</taxon>
        <taxon>Bacillati</taxon>
        <taxon>Bacillota</taxon>
        <taxon>Clostridia</taxon>
        <taxon>Eubacteriales</taxon>
        <taxon>Clostridiaceae</taxon>
        <taxon>Clostridium</taxon>
    </lineage>
</organism>
<keyword evidence="2" id="KW-1185">Reference proteome</keyword>
<gene>
    <name evidence="1" type="ORF">C7U56_11440</name>
</gene>
<dbReference type="AlphaFoldDB" id="A0A2T3FM95"/>
<dbReference type="EMBL" id="PYLO01000004">
    <property type="protein sequence ID" value="PST36408.1"/>
    <property type="molecule type" value="Genomic_DNA"/>
</dbReference>
<comment type="caution">
    <text evidence="1">The sequence shown here is derived from an EMBL/GenBank/DDBJ whole genome shotgun (WGS) entry which is preliminary data.</text>
</comment>
<dbReference type="SUPFAM" id="SSF51556">
    <property type="entry name" value="Metallo-dependent hydrolases"/>
    <property type="match status" value="1"/>
</dbReference>
<sequence length="285" mass="31953">MDREKEIAYLMQGAYDLHMHAAPSPFHRVLDDYGLLEEAGRAGMAGIMLKSHYESTIARAILANIHCASCTKAYGGLVLNWPVGGLNPYAVENAMKRGCRIVWMPTRDAKNSLCSGNMPGDFFDRSGISILTETGELRAEVLEILRIARKYDAAVATGHISPEEGILLCQEGIRQGNRMVLTHPEFPRTRVDVKTQKQLAALGVYIEKCWYNVAEKECTAQEMADHIRVVGAEHCFMVTDRGQTSREHPVEAMKLFMQTLLDERITEDEIYVMTHTVPRKVLGEL</sequence>
<evidence type="ECO:0000313" key="2">
    <source>
        <dbReference type="Proteomes" id="UP000241048"/>
    </source>
</evidence>
<dbReference type="Gene3D" id="3.20.20.140">
    <property type="entry name" value="Metal-dependent hydrolases"/>
    <property type="match status" value="1"/>
</dbReference>
<name>A0A2T3FM95_9CLOT</name>
<dbReference type="InterPro" id="IPR046249">
    <property type="entry name" value="DUF6282"/>
</dbReference>
<proteinExistence type="predicted"/>